<reference evidence="13 14" key="1">
    <citation type="journal article" date="2015" name="Nature">
        <title>rRNA introns, odd ribosomes, and small enigmatic genomes across a large radiation of phyla.</title>
        <authorList>
            <person name="Brown C.T."/>
            <person name="Hug L.A."/>
            <person name="Thomas B.C."/>
            <person name="Sharon I."/>
            <person name="Castelle C.J."/>
            <person name="Singh A."/>
            <person name="Wilkins M.J."/>
            <person name="Williams K.H."/>
            <person name="Banfield J.F."/>
        </authorList>
    </citation>
    <scope>NUCLEOTIDE SEQUENCE [LARGE SCALE GENOMIC DNA]</scope>
</reference>
<evidence type="ECO:0000256" key="9">
    <source>
        <dbReference type="ARBA" id="ARBA00023049"/>
    </source>
</evidence>
<feature type="transmembrane region" description="Helical" evidence="11">
    <location>
        <begin position="350"/>
        <end position="368"/>
    </location>
</feature>
<dbReference type="InterPro" id="IPR008915">
    <property type="entry name" value="Peptidase_M50"/>
</dbReference>
<dbReference type="Pfam" id="PF02163">
    <property type="entry name" value="Peptidase_M50"/>
    <property type="match status" value="1"/>
</dbReference>
<evidence type="ECO:0000256" key="5">
    <source>
        <dbReference type="ARBA" id="ARBA00022692"/>
    </source>
</evidence>
<comment type="subcellular location">
    <subcellularLocation>
        <location evidence="2">Membrane</location>
        <topology evidence="2">Multi-pass membrane protein</topology>
    </subcellularLocation>
</comment>
<feature type="transmembrane region" description="Helical" evidence="11">
    <location>
        <begin position="94"/>
        <end position="116"/>
    </location>
</feature>
<dbReference type="PROSITE" id="PS50106">
    <property type="entry name" value="PDZ"/>
    <property type="match status" value="1"/>
</dbReference>
<dbReference type="GO" id="GO:0006508">
    <property type="term" value="P:proteolysis"/>
    <property type="evidence" value="ECO:0007669"/>
    <property type="project" value="UniProtKB-KW"/>
</dbReference>
<evidence type="ECO:0000256" key="1">
    <source>
        <dbReference type="ARBA" id="ARBA00001947"/>
    </source>
</evidence>
<keyword evidence="6" id="KW-0378">Hydrolase</keyword>
<keyword evidence="10 11" id="KW-0472">Membrane</keyword>
<evidence type="ECO:0000256" key="3">
    <source>
        <dbReference type="ARBA" id="ARBA00007931"/>
    </source>
</evidence>
<evidence type="ECO:0000256" key="11">
    <source>
        <dbReference type="SAM" id="Phobius"/>
    </source>
</evidence>
<dbReference type="GO" id="GO:0004222">
    <property type="term" value="F:metalloendopeptidase activity"/>
    <property type="evidence" value="ECO:0007669"/>
    <property type="project" value="InterPro"/>
</dbReference>
<dbReference type="InterPro" id="IPR001478">
    <property type="entry name" value="PDZ"/>
</dbReference>
<comment type="cofactor">
    <cofactor evidence="1">
        <name>Zn(2+)</name>
        <dbReference type="ChEBI" id="CHEBI:29105"/>
    </cofactor>
</comment>
<dbReference type="Proteomes" id="UP000034601">
    <property type="component" value="Unassembled WGS sequence"/>
</dbReference>
<accession>A0A0G0U7R1</accession>
<evidence type="ECO:0000256" key="6">
    <source>
        <dbReference type="ARBA" id="ARBA00022801"/>
    </source>
</evidence>
<gene>
    <name evidence="13" type="ORF">UU29_C0007G0121</name>
</gene>
<dbReference type="InterPro" id="IPR041489">
    <property type="entry name" value="PDZ_6"/>
</dbReference>
<organism evidence="13 14">
    <name type="scientific">Candidatus Daviesbacteria bacterium GW2011_GWA2_40_9</name>
    <dbReference type="NCBI Taxonomy" id="1618424"/>
    <lineage>
        <taxon>Bacteria</taxon>
        <taxon>Candidatus Daviesiibacteriota</taxon>
    </lineage>
</organism>
<dbReference type="AlphaFoldDB" id="A0A0G0U7R1"/>
<keyword evidence="8 11" id="KW-1133">Transmembrane helix</keyword>
<keyword evidence="9 13" id="KW-0482">Metalloprotease</keyword>
<sequence length="376" mass="40266">MLLTIAVFAIALLILVLSHEFGHFIMAKKFGVKVLEFGFGIPPRIWGKKWGGTLVSLNFLPVGGFVRLLGEDEADKKVLQDKGSFAVKPVWQRIIMVAAGVAMNLLLAVVLFYIVLAAQGFKARLPLLIPFNFAGVTQVEESAVLIASVNPNSPAQAAGIKAGDQVTAVDGATISESQQLSDITKQHLGEKITLVLSNEQGEKKTVEVMPRQNPPEGEGPLGIGMSTVKVANLSFETPSQKLASGVVHSYNLTTYSVAVLGEIISSAIKAKDLEPVSGTVVGPFGLANLTREILKMDNPLIPYLSFVALLSLNLAIINILPIPALDGGRIFFLVIEGIVGKRVKPNVERLIHAAGMVALLALIILVTFSDIKKIFF</sequence>
<evidence type="ECO:0000256" key="8">
    <source>
        <dbReference type="ARBA" id="ARBA00022989"/>
    </source>
</evidence>
<comment type="similarity">
    <text evidence="3">Belongs to the peptidase M50B family.</text>
</comment>
<proteinExistence type="inferred from homology"/>
<dbReference type="Gene3D" id="2.30.42.10">
    <property type="match status" value="1"/>
</dbReference>
<evidence type="ECO:0000256" key="10">
    <source>
        <dbReference type="ARBA" id="ARBA00023136"/>
    </source>
</evidence>
<evidence type="ECO:0000313" key="14">
    <source>
        <dbReference type="Proteomes" id="UP000034601"/>
    </source>
</evidence>
<evidence type="ECO:0000313" key="13">
    <source>
        <dbReference type="EMBL" id="KKR83251.1"/>
    </source>
</evidence>
<dbReference type="InterPro" id="IPR004387">
    <property type="entry name" value="Pept_M50_Zn"/>
</dbReference>
<evidence type="ECO:0000256" key="4">
    <source>
        <dbReference type="ARBA" id="ARBA00022670"/>
    </source>
</evidence>
<keyword evidence="5 11" id="KW-0812">Transmembrane</keyword>
<keyword evidence="7" id="KW-0862">Zinc</keyword>
<evidence type="ECO:0000259" key="12">
    <source>
        <dbReference type="PROSITE" id="PS50106"/>
    </source>
</evidence>
<dbReference type="SUPFAM" id="SSF50156">
    <property type="entry name" value="PDZ domain-like"/>
    <property type="match status" value="1"/>
</dbReference>
<dbReference type="PANTHER" id="PTHR42837">
    <property type="entry name" value="REGULATOR OF SIGMA-E PROTEASE RSEP"/>
    <property type="match status" value="1"/>
</dbReference>
<evidence type="ECO:0000256" key="7">
    <source>
        <dbReference type="ARBA" id="ARBA00022833"/>
    </source>
</evidence>
<feature type="transmembrane region" description="Helical" evidence="11">
    <location>
        <begin position="300"/>
        <end position="322"/>
    </location>
</feature>
<dbReference type="GO" id="GO:0016020">
    <property type="term" value="C:membrane"/>
    <property type="evidence" value="ECO:0007669"/>
    <property type="project" value="UniProtKB-SubCell"/>
</dbReference>
<evidence type="ECO:0000256" key="2">
    <source>
        <dbReference type="ARBA" id="ARBA00004141"/>
    </source>
</evidence>
<dbReference type="CDD" id="cd06163">
    <property type="entry name" value="S2P-M50_PDZ_RseP-like"/>
    <property type="match status" value="1"/>
</dbReference>
<keyword evidence="4 13" id="KW-0645">Protease</keyword>
<comment type="caution">
    <text evidence="13">The sequence shown here is derived from an EMBL/GenBank/DDBJ whole genome shotgun (WGS) entry which is preliminary data.</text>
</comment>
<name>A0A0G0U7R1_9BACT</name>
<dbReference type="SMART" id="SM00228">
    <property type="entry name" value="PDZ"/>
    <property type="match status" value="1"/>
</dbReference>
<feature type="domain" description="PDZ" evidence="12">
    <location>
        <begin position="135"/>
        <end position="184"/>
    </location>
</feature>
<protein>
    <submittedName>
        <fullName evidence="13">Membrane-associated zinc metalloprotease</fullName>
    </submittedName>
</protein>
<dbReference type="CDD" id="cd23081">
    <property type="entry name" value="cpPDZ_EcRseP-like"/>
    <property type="match status" value="1"/>
</dbReference>
<dbReference type="PANTHER" id="PTHR42837:SF2">
    <property type="entry name" value="MEMBRANE METALLOPROTEASE ARASP2, CHLOROPLASTIC-RELATED"/>
    <property type="match status" value="1"/>
</dbReference>
<dbReference type="EMBL" id="LCAB01000007">
    <property type="protein sequence ID" value="KKR83251.1"/>
    <property type="molecule type" value="Genomic_DNA"/>
</dbReference>
<dbReference type="InterPro" id="IPR036034">
    <property type="entry name" value="PDZ_sf"/>
</dbReference>
<dbReference type="Pfam" id="PF17820">
    <property type="entry name" value="PDZ_6"/>
    <property type="match status" value="1"/>
</dbReference>